<dbReference type="RefSeq" id="WP_194574486.1">
    <property type="nucleotide sequence ID" value="NZ_RDOM01001324.1"/>
</dbReference>
<dbReference type="EMBL" id="RDOM01001324">
    <property type="protein sequence ID" value="MBF4275544.1"/>
    <property type="molecule type" value="Genomic_DNA"/>
</dbReference>
<accession>A0ABD4KWE0</accession>
<dbReference type="InterPro" id="IPR018635">
    <property type="entry name" value="UPF0319"/>
</dbReference>
<proteinExistence type="predicted"/>
<evidence type="ECO:0000313" key="3">
    <source>
        <dbReference type="Proteomes" id="UP000722957"/>
    </source>
</evidence>
<comment type="caution">
    <text evidence="2">The sequence shown here is derived from an EMBL/GenBank/DDBJ whole genome shotgun (WGS) entry which is preliminary data.</text>
</comment>
<feature type="chain" id="PRO_5044796741" evidence="1">
    <location>
        <begin position="22"/>
        <end position="100"/>
    </location>
</feature>
<dbReference type="Proteomes" id="UP000722957">
    <property type="component" value="Unassembled WGS sequence"/>
</dbReference>
<feature type="non-terminal residue" evidence="2">
    <location>
        <position position="100"/>
    </location>
</feature>
<evidence type="ECO:0000256" key="1">
    <source>
        <dbReference type="SAM" id="SignalP"/>
    </source>
</evidence>
<sequence>MFIYRLLSFLCIALITAPTLSATLSTDSSITLLVVNLEKVTESPQALPDGLNQLVVQYKGRIRDGAKREAISSIPYVITLMTKPDDHLHIKFVAKDLSDY</sequence>
<feature type="signal peptide" evidence="1">
    <location>
        <begin position="1"/>
        <end position="21"/>
    </location>
</feature>
<organism evidence="2 3">
    <name type="scientific">Vibrio anguillarum</name>
    <name type="common">Listonella anguillarum</name>
    <dbReference type="NCBI Taxonomy" id="55601"/>
    <lineage>
        <taxon>Bacteria</taxon>
        <taxon>Pseudomonadati</taxon>
        <taxon>Pseudomonadota</taxon>
        <taxon>Gammaproteobacteria</taxon>
        <taxon>Vibrionales</taxon>
        <taxon>Vibrionaceae</taxon>
        <taxon>Vibrio</taxon>
    </lineage>
</organism>
<keyword evidence="1" id="KW-0732">Signal</keyword>
<gene>
    <name evidence="2" type="ORF">EAY07_26800</name>
</gene>
<dbReference type="Pfam" id="PF09829">
    <property type="entry name" value="DUF2057"/>
    <property type="match status" value="1"/>
</dbReference>
<protein>
    <submittedName>
        <fullName evidence="2">DUF2057 domain-containing protein</fullName>
    </submittedName>
</protein>
<reference evidence="2 3" key="1">
    <citation type="journal article" date="2021" name="PeerJ">
        <title>Analysis of 44 Vibrio anguillarum genomes reveals high genetic diversity.</title>
        <authorList>
            <person name="Hansen M.J."/>
            <person name="Dalsgaard I."/>
        </authorList>
    </citation>
    <scope>NUCLEOTIDE SEQUENCE [LARGE SCALE GENOMIC DNA]</scope>
    <source>
        <strain evidence="2 3">17-16730-2A</strain>
    </source>
</reference>
<dbReference type="AlphaFoldDB" id="A0ABD4KWE0"/>
<evidence type="ECO:0000313" key="2">
    <source>
        <dbReference type="EMBL" id="MBF4275544.1"/>
    </source>
</evidence>
<name>A0ABD4KWE0_VIBAN</name>